<evidence type="ECO:0000313" key="1">
    <source>
        <dbReference type="EMBL" id="KAI4802158.1"/>
    </source>
</evidence>
<evidence type="ECO:0000313" key="2">
    <source>
        <dbReference type="Proteomes" id="UP001057452"/>
    </source>
</evidence>
<gene>
    <name evidence="1" type="ORF">KUCAC02_020012</name>
</gene>
<dbReference type="Proteomes" id="UP001057452">
    <property type="component" value="Chromosome 24"/>
</dbReference>
<comment type="caution">
    <text evidence="1">The sequence shown here is derived from an EMBL/GenBank/DDBJ whole genome shotgun (WGS) entry which is preliminary data.</text>
</comment>
<name>A0ACB9VQ88_CHAAC</name>
<reference evidence="1" key="1">
    <citation type="submission" date="2022-05" db="EMBL/GenBank/DDBJ databases">
        <title>Chromosome-level genome of Chaenocephalus aceratus.</title>
        <authorList>
            <person name="Park H."/>
        </authorList>
    </citation>
    <scope>NUCLEOTIDE SEQUENCE</scope>
    <source>
        <strain evidence="1">KU_202001</strain>
    </source>
</reference>
<sequence>MVLHVIDTMRELIQQIDLEQLTGSSISFLQDLDSKYEVKSKLQTIMSDVKQIIETFDMQQCVVELKDYISSIKVKAYIDALVSRIPTEIFNEIVFSVKEIIQDLDILGKINHFYAKMRELIVKFEVDKKVQAVLEKAVEFIHQLKIEETINAVVKKVKDADIPTKLVQVFQDAINYLKTTQVEDIIQQLNMHIETIVQKLRSLEYNDFVDHANQVIAEYTVYINELIGALEIPQKLEATQDFVNLVLSSFRRLMESLREIKFAEMIKSIKDVIAQVVLDIVKPLAEFIKEEITNLNVNAAITTYLDFVSKYYTRAITKVTEVLTSMVEKIKNMAPEQKIINEIQQIVEGLIVELKKAELNIPSFTLPLTDLVVPSVMLSMDKLGQFEIRTQLDIPEFTMLRLYTVQATTISFEDIKQRIIELIEIIGNFEIKIIDVDTFFGDLTMNYLPSMPEMSFPEISLPEISFPTIPQVPVEKLVKSLQVPEITLPTIPTQIMVPCFGKLYGEIKFQTPIYTVKTSAEFQNSTESEMTPQFTGFLTSLATSPSFEILNNKLDSTARLEIAEMARVVLADT</sequence>
<dbReference type="EMBL" id="CM043808">
    <property type="protein sequence ID" value="KAI4802158.1"/>
    <property type="molecule type" value="Genomic_DNA"/>
</dbReference>
<proteinExistence type="predicted"/>
<keyword evidence="2" id="KW-1185">Reference proteome</keyword>
<accession>A0ACB9VQ88</accession>
<protein>
    <submittedName>
        <fullName evidence="1">Uncharacterized protein</fullName>
    </submittedName>
</protein>
<organism evidence="1 2">
    <name type="scientific">Chaenocephalus aceratus</name>
    <name type="common">Blackfin icefish</name>
    <name type="synonym">Chaenichthys aceratus</name>
    <dbReference type="NCBI Taxonomy" id="36190"/>
    <lineage>
        <taxon>Eukaryota</taxon>
        <taxon>Metazoa</taxon>
        <taxon>Chordata</taxon>
        <taxon>Craniata</taxon>
        <taxon>Vertebrata</taxon>
        <taxon>Euteleostomi</taxon>
        <taxon>Actinopterygii</taxon>
        <taxon>Neopterygii</taxon>
        <taxon>Teleostei</taxon>
        <taxon>Neoteleostei</taxon>
        <taxon>Acanthomorphata</taxon>
        <taxon>Eupercaria</taxon>
        <taxon>Perciformes</taxon>
        <taxon>Notothenioidei</taxon>
        <taxon>Channichthyidae</taxon>
        <taxon>Chaenocephalus</taxon>
    </lineage>
</organism>